<proteinExistence type="predicted"/>
<feature type="transmembrane region" description="Helical" evidence="1">
    <location>
        <begin position="86"/>
        <end position="109"/>
    </location>
</feature>
<organism evidence="2">
    <name type="scientific">Tanacetum cinerariifolium</name>
    <name type="common">Dalmatian daisy</name>
    <name type="synonym">Chrysanthemum cinerariifolium</name>
    <dbReference type="NCBI Taxonomy" id="118510"/>
    <lineage>
        <taxon>Eukaryota</taxon>
        <taxon>Viridiplantae</taxon>
        <taxon>Streptophyta</taxon>
        <taxon>Embryophyta</taxon>
        <taxon>Tracheophyta</taxon>
        <taxon>Spermatophyta</taxon>
        <taxon>Magnoliopsida</taxon>
        <taxon>eudicotyledons</taxon>
        <taxon>Gunneridae</taxon>
        <taxon>Pentapetalae</taxon>
        <taxon>asterids</taxon>
        <taxon>campanulids</taxon>
        <taxon>Asterales</taxon>
        <taxon>Asteraceae</taxon>
        <taxon>Asteroideae</taxon>
        <taxon>Anthemideae</taxon>
        <taxon>Anthemidinae</taxon>
        <taxon>Tanacetum</taxon>
    </lineage>
</organism>
<dbReference type="EMBL" id="BKCJ010407926">
    <property type="protein sequence ID" value="GFA34389.1"/>
    <property type="molecule type" value="Genomic_DNA"/>
</dbReference>
<evidence type="ECO:0000256" key="1">
    <source>
        <dbReference type="SAM" id="Phobius"/>
    </source>
</evidence>
<sequence length="282" mass="31392">MRQKNKSGSCTKMYRSHWLSQLIELNVNGFHDSSGSFVVDSITFPAWCITHEYSNISFWLLFFKIFVVIGRITKSTKDSEKGKIRLLIMHHLIWGLVVTSVNLGSVLGVTSSSHSFCLQKHQSLGKYQHRPSSLDESTVLSFDNAVLLWSHGKCLLVENADTFKIFNQSSIDEFCAIIDQDSLNSAAGGNFLDKMPCECLAIIESKSKVSMNTSTSGISLDVVELKDMVKALILNKKSQSQSPAPMKAVEESCLTYGGAHSYHNYPATDGNVYRDNIQEFVS</sequence>
<comment type="caution">
    <text evidence="2">The sequence shown here is derived from an EMBL/GenBank/DDBJ whole genome shotgun (WGS) entry which is preliminary data.</text>
</comment>
<feature type="transmembrane region" description="Helical" evidence="1">
    <location>
        <begin position="56"/>
        <end position="74"/>
    </location>
</feature>
<reference evidence="2" key="1">
    <citation type="journal article" date="2019" name="Sci. Rep.">
        <title>Draft genome of Tanacetum cinerariifolium, the natural source of mosquito coil.</title>
        <authorList>
            <person name="Yamashiro T."/>
            <person name="Shiraishi A."/>
            <person name="Satake H."/>
            <person name="Nakayama K."/>
        </authorList>
    </citation>
    <scope>NUCLEOTIDE SEQUENCE</scope>
</reference>
<dbReference type="AlphaFoldDB" id="A0A699JFI5"/>
<accession>A0A699JFI5</accession>
<keyword evidence="1" id="KW-0812">Transmembrane</keyword>
<gene>
    <name evidence="2" type="ORF">Tci_606361</name>
</gene>
<evidence type="ECO:0000313" key="2">
    <source>
        <dbReference type="EMBL" id="GFA34389.1"/>
    </source>
</evidence>
<keyword evidence="1" id="KW-0472">Membrane</keyword>
<name>A0A699JFI5_TANCI</name>
<keyword evidence="1" id="KW-1133">Transmembrane helix</keyword>
<protein>
    <submittedName>
        <fullName evidence="2">Uncharacterized protein</fullName>
    </submittedName>
</protein>